<evidence type="ECO:0000256" key="2">
    <source>
        <dbReference type="ARBA" id="ARBA00022679"/>
    </source>
</evidence>
<comment type="caution">
    <text evidence="7">The sequence shown here is derived from an EMBL/GenBank/DDBJ whole genome shotgun (WGS) entry which is preliminary data.</text>
</comment>
<accession>A0A367FHP7</accession>
<keyword evidence="3" id="KW-0949">S-adenosyl-L-methionine</keyword>
<dbReference type="EMBL" id="QOIL01000009">
    <property type="protein sequence ID" value="RCG29886.1"/>
    <property type="molecule type" value="Genomic_DNA"/>
</dbReference>
<dbReference type="PANTHER" id="PTHR43712:SF2">
    <property type="entry name" value="O-METHYLTRANSFERASE CICE"/>
    <property type="match status" value="1"/>
</dbReference>
<proteinExistence type="predicted"/>
<dbReference type="InterPro" id="IPR029063">
    <property type="entry name" value="SAM-dependent_MTases_sf"/>
</dbReference>
<dbReference type="Proteomes" id="UP000253094">
    <property type="component" value="Unassembled WGS sequence"/>
</dbReference>
<dbReference type="PANTHER" id="PTHR43712">
    <property type="entry name" value="PUTATIVE (AFU_ORTHOLOGUE AFUA_4G14580)-RELATED"/>
    <property type="match status" value="1"/>
</dbReference>
<dbReference type="InterPro" id="IPR016461">
    <property type="entry name" value="COMT-like"/>
</dbReference>
<dbReference type="SUPFAM" id="SSF46785">
    <property type="entry name" value="Winged helix' DNA-binding domain"/>
    <property type="match status" value="1"/>
</dbReference>
<keyword evidence="2 7" id="KW-0808">Transferase</keyword>
<dbReference type="Pfam" id="PF08100">
    <property type="entry name" value="Dimerisation"/>
    <property type="match status" value="1"/>
</dbReference>
<reference evidence="7 8" key="1">
    <citation type="submission" date="2018-06" db="EMBL/GenBank/DDBJ databases">
        <title>Sphaerisporangium craniellae sp. nov., isolated from a marine sponge in the South China Sea.</title>
        <authorList>
            <person name="Li L."/>
        </authorList>
    </citation>
    <scope>NUCLEOTIDE SEQUENCE [LARGE SCALE GENOMIC DNA]</scope>
    <source>
        <strain evidence="7 8">CCTCC AA 208026</strain>
    </source>
</reference>
<dbReference type="GO" id="GO:0008171">
    <property type="term" value="F:O-methyltransferase activity"/>
    <property type="evidence" value="ECO:0007669"/>
    <property type="project" value="InterPro"/>
</dbReference>
<dbReference type="RefSeq" id="WP_114029829.1">
    <property type="nucleotide sequence ID" value="NZ_QOIL01000009.1"/>
</dbReference>
<gene>
    <name evidence="7" type="ORF">DQ384_17080</name>
</gene>
<feature type="domain" description="O-methyltransferase C-terminal" evidence="5">
    <location>
        <begin position="114"/>
        <end position="322"/>
    </location>
</feature>
<evidence type="ECO:0000256" key="3">
    <source>
        <dbReference type="ARBA" id="ARBA00022691"/>
    </source>
</evidence>
<evidence type="ECO:0000259" key="5">
    <source>
        <dbReference type="Pfam" id="PF00891"/>
    </source>
</evidence>
<dbReference type="InterPro" id="IPR036388">
    <property type="entry name" value="WH-like_DNA-bd_sf"/>
</dbReference>
<name>A0A367FHP7_9ACTN</name>
<dbReference type="Gene3D" id="3.40.50.150">
    <property type="entry name" value="Vaccinia Virus protein VP39"/>
    <property type="match status" value="1"/>
</dbReference>
<dbReference type="InterPro" id="IPR036390">
    <property type="entry name" value="WH_DNA-bd_sf"/>
</dbReference>
<feature type="domain" description="O-methyltransferase dimerisation" evidence="6">
    <location>
        <begin position="17"/>
        <end position="92"/>
    </location>
</feature>
<keyword evidence="8" id="KW-1185">Reference proteome</keyword>
<dbReference type="OrthoDB" id="4145676at2"/>
<dbReference type="Gene3D" id="1.10.10.10">
    <property type="entry name" value="Winged helix-like DNA-binding domain superfamily/Winged helix DNA-binding domain"/>
    <property type="match status" value="1"/>
</dbReference>
<protein>
    <submittedName>
        <fullName evidence="7">Methyltransferase</fullName>
    </submittedName>
</protein>
<evidence type="ECO:0000256" key="1">
    <source>
        <dbReference type="ARBA" id="ARBA00022603"/>
    </source>
</evidence>
<organism evidence="7 8">
    <name type="scientific">Sphaerisporangium album</name>
    <dbReference type="NCBI Taxonomy" id="509200"/>
    <lineage>
        <taxon>Bacteria</taxon>
        <taxon>Bacillati</taxon>
        <taxon>Actinomycetota</taxon>
        <taxon>Actinomycetes</taxon>
        <taxon>Streptosporangiales</taxon>
        <taxon>Streptosporangiaceae</taxon>
        <taxon>Sphaerisporangium</taxon>
    </lineage>
</organism>
<dbReference type="CDD" id="cd02440">
    <property type="entry name" value="AdoMet_MTases"/>
    <property type="match status" value="1"/>
</dbReference>
<sequence>MTDHVPPREAYATLSRMAFGFTASQILYAAVRLGVPDALAAGALPIGRLADAVGADPGALRRLVRALVVLGVVAEEPPGHYALAEMGRPLLAGHPRSMRSGVLLLGDPATWRAWGALTHAARTGEAAFDHVHGRPLFDHLARDPELSGIFNTAMREGTGQIAPEVPKAYDFSGARTVVDIGGGNGALLAAILAAASDARGVLFDTAEGVAGAAETFRRAGVSDRCSIRTGDFFEAVPEGDLLLVKGVLHDWDDERCVTLLRGCRASIAAGGRLLVLEPVLPSRIGTPEGAAVVMSDIAMLVYTGGRERDRDEFRRLLAAGGFALAGVTPPLGGSAVRILVADPV</sequence>
<dbReference type="GO" id="GO:0046983">
    <property type="term" value="F:protein dimerization activity"/>
    <property type="evidence" value="ECO:0007669"/>
    <property type="project" value="InterPro"/>
</dbReference>
<evidence type="ECO:0000256" key="4">
    <source>
        <dbReference type="PIRSR" id="PIRSR005739-1"/>
    </source>
</evidence>
<evidence type="ECO:0000259" key="6">
    <source>
        <dbReference type="Pfam" id="PF08100"/>
    </source>
</evidence>
<evidence type="ECO:0000313" key="8">
    <source>
        <dbReference type="Proteomes" id="UP000253094"/>
    </source>
</evidence>
<dbReference type="Pfam" id="PF00891">
    <property type="entry name" value="Methyltransf_2"/>
    <property type="match status" value="1"/>
</dbReference>
<dbReference type="PIRSF" id="PIRSF005739">
    <property type="entry name" value="O-mtase"/>
    <property type="match status" value="1"/>
</dbReference>
<dbReference type="Gene3D" id="1.10.287.1350">
    <property type="match status" value="1"/>
</dbReference>
<dbReference type="GO" id="GO:0032259">
    <property type="term" value="P:methylation"/>
    <property type="evidence" value="ECO:0007669"/>
    <property type="project" value="UniProtKB-KW"/>
</dbReference>
<evidence type="ECO:0000313" key="7">
    <source>
        <dbReference type="EMBL" id="RCG29886.1"/>
    </source>
</evidence>
<dbReference type="InterPro" id="IPR012967">
    <property type="entry name" value="COMT_dimerisation"/>
</dbReference>
<dbReference type="InterPro" id="IPR001077">
    <property type="entry name" value="COMT_C"/>
</dbReference>
<dbReference type="PROSITE" id="PS51683">
    <property type="entry name" value="SAM_OMT_II"/>
    <property type="match status" value="1"/>
</dbReference>
<dbReference type="AlphaFoldDB" id="A0A367FHP7"/>
<dbReference type="SUPFAM" id="SSF53335">
    <property type="entry name" value="S-adenosyl-L-methionine-dependent methyltransferases"/>
    <property type="match status" value="1"/>
</dbReference>
<feature type="active site" description="Proton acceptor" evidence="4">
    <location>
        <position position="249"/>
    </location>
</feature>
<keyword evidence="1 7" id="KW-0489">Methyltransferase</keyword>